<proteinExistence type="predicted"/>
<dbReference type="Pfam" id="PF02313">
    <property type="entry name" value="Fumarate_red_D"/>
    <property type="match status" value="1"/>
</dbReference>
<dbReference type="RefSeq" id="WP_219936274.1">
    <property type="nucleotide sequence ID" value="NZ_JAGFNY010000002.1"/>
</dbReference>
<evidence type="ECO:0000256" key="1">
    <source>
        <dbReference type="ARBA" id="ARBA00022475"/>
    </source>
</evidence>
<evidence type="ECO:0000256" key="5">
    <source>
        <dbReference type="SAM" id="Phobius"/>
    </source>
</evidence>
<dbReference type="NCBIfam" id="NF003977">
    <property type="entry name" value="PRK05470.1-1"/>
    <property type="match status" value="1"/>
</dbReference>
<gene>
    <name evidence="6" type="ORF">J5V48_01625</name>
</gene>
<accession>A0ABS7DED2</accession>
<dbReference type="InterPro" id="IPR034804">
    <property type="entry name" value="SQR/QFR_C/D"/>
</dbReference>
<dbReference type="InterPro" id="IPR003418">
    <property type="entry name" value="Fumarate_red_D"/>
</dbReference>
<evidence type="ECO:0000313" key="6">
    <source>
        <dbReference type="EMBL" id="MBW7569588.1"/>
    </source>
</evidence>
<organism evidence="6 7">
    <name type="scientific">Succinivibrio faecicola</name>
    <dbReference type="NCBI Taxonomy" id="2820300"/>
    <lineage>
        <taxon>Bacteria</taxon>
        <taxon>Pseudomonadati</taxon>
        <taxon>Pseudomonadota</taxon>
        <taxon>Gammaproteobacteria</taxon>
        <taxon>Aeromonadales</taxon>
        <taxon>Succinivibrionaceae</taxon>
        <taxon>Succinivibrio</taxon>
    </lineage>
</organism>
<keyword evidence="4 5" id="KW-0472">Membrane</keyword>
<name>A0ABS7DED2_9GAMM</name>
<feature type="transmembrane region" description="Helical" evidence="5">
    <location>
        <begin position="12"/>
        <end position="39"/>
    </location>
</feature>
<dbReference type="Proteomes" id="UP000731465">
    <property type="component" value="Unassembled WGS sequence"/>
</dbReference>
<evidence type="ECO:0000256" key="3">
    <source>
        <dbReference type="ARBA" id="ARBA00022989"/>
    </source>
</evidence>
<feature type="transmembrane region" description="Helical" evidence="5">
    <location>
        <begin position="59"/>
        <end position="79"/>
    </location>
</feature>
<evidence type="ECO:0000313" key="7">
    <source>
        <dbReference type="Proteomes" id="UP000731465"/>
    </source>
</evidence>
<reference evidence="6 7" key="1">
    <citation type="submission" date="2021-03" db="EMBL/GenBank/DDBJ databases">
        <title>Succinivibrio sp. nov. isolated from feces of cow.</title>
        <authorList>
            <person name="Choi J.-Y."/>
        </authorList>
    </citation>
    <scope>NUCLEOTIDE SEQUENCE [LARGE SCALE GENOMIC DNA]</scope>
    <source>
        <strain evidence="6 7">AGMB01872</strain>
    </source>
</reference>
<keyword evidence="7" id="KW-1185">Reference proteome</keyword>
<dbReference type="Gene3D" id="1.20.1300.10">
    <property type="entry name" value="Fumarate reductase/succinate dehydrogenase, transmembrane subunit"/>
    <property type="match status" value="1"/>
</dbReference>
<keyword evidence="2 5" id="KW-0812">Transmembrane</keyword>
<protein>
    <submittedName>
        <fullName evidence="6">Fumarate reductase subunit D</fullName>
    </submittedName>
</protein>
<dbReference type="SUPFAM" id="SSF81343">
    <property type="entry name" value="Fumarate reductase respiratory complex transmembrane subunits"/>
    <property type="match status" value="1"/>
</dbReference>
<sequence>MRQFLPTRSDEPMYWLLFGAGGMVASMVLPAIMVVLIAAGYTSDDLNSGFLNLNQVHNIFSNWLLSLIVFGVVFLLSFYALHRMHHSSHDFGIHSKLTWYIAYGLAAAVSFVSLGLQLLMYVKYF</sequence>
<feature type="transmembrane region" description="Helical" evidence="5">
    <location>
        <begin position="100"/>
        <end position="122"/>
    </location>
</feature>
<keyword evidence="1" id="KW-1003">Cell membrane</keyword>
<dbReference type="EMBL" id="JAGFNY010000002">
    <property type="protein sequence ID" value="MBW7569588.1"/>
    <property type="molecule type" value="Genomic_DNA"/>
</dbReference>
<evidence type="ECO:0000256" key="4">
    <source>
        <dbReference type="ARBA" id="ARBA00023136"/>
    </source>
</evidence>
<keyword evidence="3 5" id="KW-1133">Transmembrane helix</keyword>
<comment type="caution">
    <text evidence="6">The sequence shown here is derived from an EMBL/GenBank/DDBJ whole genome shotgun (WGS) entry which is preliminary data.</text>
</comment>
<evidence type="ECO:0000256" key="2">
    <source>
        <dbReference type="ARBA" id="ARBA00022692"/>
    </source>
</evidence>